<keyword evidence="6" id="KW-0460">Magnesium</keyword>
<evidence type="ECO:0000256" key="1">
    <source>
        <dbReference type="ARBA" id="ARBA00001936"/>
    </source>
</evidence>
<dbReference type="RefSeq" id="WP_151903537.1">
    <property type="nucleotide sequence ID" value="NZ_CP045032.1"/>
</dbReference>
<accession>A0A5J6ZC31</accession>
<evidence type="ECO:0000313" key="9">
    <source>
        <dbReference type="EMBL" id="QFQ03283.1"/>
    </source>
</evidence>
<dbReference type="InterPro" id="IPR045121">
    <property type="entry name" value="CoAse"/>
</dbReference>
<protein>
    <submittedName>
        <fullName evidence="9">Putative NUDIX hydrolase</fullName>
    </submittedName>
</protein>
<name>A0A5J6ZC31_9CORY</name>
<evidence type="ECO:0000313" key="10">
    <source>
        <dbReference type="Proteomes" id="UP000326711"/>
    </source>
</evidence>
<comment type="cofactor">
    <cofactor evidence="1">
        <name>Mn(2+)</name>
        <dbReference type="ChEBI" id="CHEBI:29035"/>
    </cofactor>
</comment>
<feature type="domain" description="Nudix hydrolase" evidence="8">
    <location>
        <begin position="59"/>
        <end position="203"/>
    </location>
</feature>
<dbReference type="GO" id="GO:0000287">
    <property type="term" value="F:magnesium ion binding"/>
    <property type="evidence" value="ECO:0007669"/>
    <property type="project" value="InterPro"/>
</dbReference>
<dbReference type="PANTHER" id="PTHR12992">
    <property type="entry name" value="NUDIX HYDROLASE"/>
    <property type="match status" value="1"/>
</dbReference>
<dbReference type="KEGG" id="cuo:CUROG_09710"/>
<reference evidence="10" key="1">
    <citation type="submission" date="2019-10" db="EMBL/GenBank/DDBJ databases">
        <title>Complete genome sequence of Corynebacterium urogenitalis DSM 108747, isolated from the genital tract of a cow.</title>
        <authorList>
            <person name="Ruckert C."/>
            <person name="Ballas P."/>
            <person name="Wagener K."/>
            <person name="Drillich M."/>
            <person name="Kaempfer P."/>
            <person name="Busse H.-J."/>
            <person name="Ehling-Schulz M."/>
        </authorList>
    </citation>
    <scope>NUCLEOTIDE SEQUENCE [LARGE SCALE GENOMIC DNA]</scope>
    <source>
        <strain evidence="10">LMM 1652</strain>
    </source>
</reference>
<dbReference type="GO" id="GO:0010945">
    <property type="term" value="F:coenzyme A diphosphatase activity"/>
    <property type="evidence" value="ECO:0007669"/>
    <property type="project" value="InterPro"/>
</dbReference>
<dbReference type="PANTHER" id="PTHR12992:SF11">
    <property type="entry name" value="MITOCHONDRIAL COENZYME A DIPHOSPHATASE NUDT8"/>
    <property type="match status" value="1"/>
</dbReference>
<dbReference type="SUPFAM" id="SSF55811">
    <property type="entry name" value="Nudix"/>
    <property type="match status" value="1"/>
</dbReference>
<dbReference type="CDD" id="cd03426">
    <property type="entry name" value="NUDIX_CoAse_Nudt7"/>
    <property type="match status" value="1"/>
</dbReference>
<keyword evidence="4" id="KW-0479">Metal-binding</keyword>
<evidence type="ECO:0000256" key="3">
    <source>
        <dbReference type="ARBA" id="ARBA00006506"/>
    </source>
</evidence>
<comment type="cofactor">
    <cofactor evidence="2">
        <name>Mg(2+)</name>
        <dbReference type="ChEBI" id="CHEBI:18420"/>
    </cofactor>
</comment>
<gene>
    <name evidence="9" type="ORF">CUROG_09710</name>
</gene>
<dbReference type="InterPro" id="IPR015797">
    <property type="entry name" value="NUDIX_hydrolase-like_dom_sf"/>
</dbReference>
<dbReference type="Proteomes" id="UP000326711">
    <property type="component" value="Chromosome"/>
</dbReference>
<dbReference type="OrthoDB" id="9802805at2"/>
<dbReference type="InterPro" id="IPR000059">
    <property type="entry name" value="NUDIX_hydrolase_NudL_CS"/>
</dbReference>
<sequence length="272" mass="30355">MSYTQQQWMEQIQQQPPLPAEVPVWLRDFVLEARSGRIHDLLDDHSRRVPEKGPEGTPPRYSAVLVLIGGDSLFVPQGEKLFPEDATLLLTHRAPSMRTHSGQMAFPGGGREDQDPSPIHTAIREAQEETGLDPDGVQPLAVLEPIYIDRTNFAVVPVLAYWKDPMKVYPATPENDWVAPVPLSHLVDPAQRYWVSFMQWRGPAFDVEGMVLWGFTGSVITALLQRAGWEQPWGEDQEPIELFAALKRSANKEALQELAEGFTEAGEEGGAP</sequence>
<dbReference type="GO" id="GO:0009132">
    <property type="term" value="P:nucleoside diphosphate metabolic process"/>
    <property type="evidence" value="ECO:0007669"/>
    <property type="project" value="InterPro"/>
</dbReference>
<evidence type="ECO:0000256" key="4">
    <source>
        <dbReference type="ARBA" id="ARBA00022723"/>
    </source>
</evidence>
<keyword evidence="7" id="KW-0464">Manganese</keyword>
<comment type="similarity">
    <text evidence="3">Belongs to the Nudix hydrolase family. PCD1 subfamily.</text>
</comment>
<dbReference type="GO" id="GO:0030145">
    <property type="term" value="F:manganese ion binding"/>
    <property type="evidence" value="ECO:0007669"/>
    <property type="project" value="InterPro"/>
</dbReference>
<evidence type="ECO:0000256" key="6">
    <source>
        <dbReference type="ARBA" id="ARBA00022842"/>
    </source>
</evidence>
<keyword evidence="10" id="KW-1185">Reference proteome</keyword>
<dbReference type="AlphaFoldDB" id="A0A5J6ZC31"/>
<keyword evidence="5 9" id="KW-0378">Hydrolase</keyword>
<proteinExistence type="inferred from homology"/>
<evidence type="ECO:0000256" key="7">
    <source>
        <dbReference type="ARBA" id="ARBA00023211"/>
    </source>
</evidence>
<dbReference type="Pfam" id="PF00293">
    <property type="entry name" value="NUDIX"/>
    <property type="match status" value="1"/>
</dbReference>
<dbReference type="PROSITE" id="PS51462">
    <property type="entry name" value="NUDIX"/>
    <property type="match status" value="1"/>
</dbReference>
<evidence type="ECO:0000256" key="5">
    <source>
        <dbReference type="ARBA" id="ARBA00022801"/>
    </source>
</evidence>
<dbReference type="Gene3D" id="3.90.79.10">
    <property type="entry name" value="Nucleoside Triphosphate Pyrophosphohydrolase"/>
    <property type="match status" value="1"/>
</dbReference>
<dbReference type="InterPro" id="IPR000086">
    <property type="entry name" value="NUDIX_hydrolase_dom"/>
</dbReference>
<dbReference type="EMBL" id="CP045032">
    <property type="protein sequence ID" value="QFQ03283.1"/>
    <property type="molecule type" value="Genomic_DNA"/>
</dbReference>
<evidence type="ECO:0000256" key="2">
    <source>
        <dbReference type="ARBA" id="ARBA00001946"/>
    </source>
</evidence>
<dbReference type="PROSITE" id="PS01293">
    <property type="entry name" value="NUDIX_COA"/>
    <property type="match status" value="1"/>
</dbReference>
<organism evidence="9 10">
    <name type="scientific">Corynebacterium urogenitale</name>
    <dbReference type="NCBI Taxonomy" id="2487892"/>
    <lineage>
        <taxon>Bacteria</taxon>
        <taxon>Bacillati</taxon>
        <taxon>Actinomycetota</taxon>
        <taxon>Actinomycetes</taxon>
        <taxon>Mycobacteriales</taxon>
        <taxon>Corynebacteriaceae</taxon>
        <taxon>Corynebacterium</taxon>
    </lineage>
</organism>
<evidence type="ECO:0000259" key="8">
    <source>
        <dbReference type="PROSITE" id="PS51462"/>
    </source>
</evidence>